<evidence type="ECO:0000256" key="2">
    <source>
        <dbReference type="ARBA" id="ARBA00022485"/>
    </source>
</evidence>
<reference evidence="9" key="1">
    <citation type="submission" date="2021-03" db="EMBL/GenBank/DDBJ databases">
        <authorList>
            <person name="Bekaert M."/>
        </authorList>
    </citation>
    <scope>NUCLEOTIDE SEQUENCE</scope>
</reference>
<dbReference type="EMBL" id="CAJPWZ010000888">
    <property type="protein sequence ID" value="CAG2202418.1"/>
    <property type="molecule type" value="Genomic_DNA"/>
</dbReference>
<evidence type="ECO:0000256" key="1">
    <source>
        <dbReference type="ARBA" id="ARBA00001966"/>
    </source>
</evidence>
<proteinExistence type="predicted"/>
<evidence type="ECO:0000256" key="3">
    <source>
        <dbReference type="ARBA" id="ARBA00022691"/>
    </source>
</evidence>
<dbReference type="InterPro" id="IPR058240">
    <property type="entry name" value="rSAM_sf"/>
</dbReference>
<evidence type="ECO:0000256" key="6">
    <source>
        <dbReference type="ARBA" id="ARBA00023014"/>
    </source>
</evidence>
<keyword evidence="5" id="KW-0408">Iron</keyword>
<organism evidence="9 10">
    <name type="scientific">Mytilus edulis</name>
    <name type="common">Blue mussel</name>
    <dbReference type="NCBI Taxonomy" id="6550"/>
    <lineage>
        <taxon>Eukaryota</taxon>
        <taxon>Metazoa</taxon>
        <taxon>Spiralia</taxon>
        <taxon>Lophotrochozoa</taxon>
        <taxon>Mollusca</taxon>
        <taxon>Bivalvia</taxon>
        <taxon>Autobranchia</taxon>
        <taxon>Pteriomorphia</taxon>
        <taxon>Mytilida</taxon>
        <taxon>Mytiloidea</taxon>
        <taxon>Mytilidae</taxon>
        <taxon>Mytilinae</taxon>
        <taxon>Mytilus</taxon>
    </lineage>
</organism>
<keyword evidence="6" id="KW-0411">Iron-sulfur</keyword>
<dbReference type="Proteomes" id="UP000683360">
    <property type="component" value="Unassembled WGS sequence"/>
</dbReference>
<dbReference type="PANTHER" id="PTHR21339">
    <property type="entry name" value="RADICAL S-ADENOSYL METHIONINE DOMAIN-CONTAINING PROTEIN 2"/>
    <property type="match status" value="1"/>
</dbReference>
<dbReference type="Pfam" id="PF04055">
    <property type="entry name" value="Radical_SAM"/>
    <property type="match status" value="1"/>
</dbReference>
<comment type="cofactor">
    <cofactor evidence="1">
        <name>[4Fe-4S] cluster</name>
        <dbReference type="ChEBI" id="CHEBI:49883"/>
    </cofactor>
</comment>
<keyword evidence="7" id="KW-0051">Antiviral defense</keyword>
<dbReference type="CDD" id="cd01335">
    <property type="entry name" value="Radical_SAM"/>
    <property type="match status" value="1"/>
</dbReference>
<keyword evidence="2" id="KW-0004">4Fe-4S</keyword>
<dbReference type="InterPro" id="IPR051196">
    <property type="entry name" value="RSAD2/Viperin_antiviral"/>
</dbReference>
<comment type="caution">
    <text evidence="9">The sequence shown here is derived from an EMBL/GenBank/DDBJ whole genome shotgun (WGS) entry which is preliminary data.</text>
</comment>
<dbReference type="Gene3D" id="3.20.20.70">
    <property type="entry name" value="Aldolase class I"/>
    <property type="match status" value="1"/>
</dbReference>
<dbReference type="AlphaFoldDB" id="A0A8S3R3F5"/>
<dbReference type="OrthoDB" id="6138930at2759"/>
<evidence type="ECO:0000313" key="10">
    <source>
        <dbReference type="Proteomes" id="UP000683360"/>
    </source>
</evidence>
<dbReference type="GO" id="GO:0046872">
    <property type="term" value="F:metal ion binding"/>
    <property type="evidence" value="ECO:0007669"/>
    <property type="project" value="UniProtKB-KW"/>
</dbReference>
<accession>A0A8S3R3F5</accession>
<evidence type="ECO:0000256" key="4">
    <source>
        <dbReference type="ARBA" id="ARBA00022723"/>
    </source>
</evidence>
<protein>
    <submittedName>
        <fullName evidence="9">RSAD2</fullName>
    </submittedName>
</protein>
<keyword evidence="10" id="KW-1185">Reference proteome</keyword>
<dbReference type="SUPFAM" id="SSF102114">
    <property type="entry name" value="Radical SAM enzymes"/>
    <property type="match status" value="1"/>
</dbReference>
<dbReference type="GO" id="GO:0051607">
    <property type="term" value="P:defense response to virus"/>
    <property type="evidence" value="ECO:0007669"/>
    <property type="project" value="UniProtKB-KW"/>
</dbReference>
<name>A0A8S3R3F5_MYTED</name>
<evidence type="ECO:0000313" key="9">
    <source>
        <dbReference type="EMBL" id="CAG2202418.1"/>
    </source>
</evidence>
<sequence length="204" mass="23416">MYVLLEHIVFTSKRLVFDSGTCPLNKIVLLKRGDFVGELCRFCKIDLALPSVTIVSNGSLVTEKWFEKYGKYLDILAISCDSFNPDVNEKIGRQQGNKNHLQSLRQVREWCYQYKIAFKINTVVNTYNQEEDMTEPIQELNPCRWKVFQCLLIGGENAGSEALRHAESFVVSDDDFKNFLTRHSPVSCLVPESNDFVSSLYSRI</sequence>
<evidence type="ECO:0000256" key="5">
    <source>
        <dbReference type="ARBA" id="ARBA00023004"/>
    </source>
</evidence>
<dbReference type="GO" id="GO:0003824">
    <property type="term" value="F:catalytic activity"/>
    <property type="evidence" value="ECO:0007669"/>
    <property type="project" value="InterPro"/>
</dbReference>
<evidence type="ECO:0000256" key="7">
    <source>
        <dbReference type="ARBA" id="ARBA00023118"/>
    </source>
</evidence>
<gene>
    <name evidence="9" type="ORF">MEDL_16980</name>
</gene>
<dbReference type="InterPro" id="IPR007197">
    <property type="entry name" value="rSAM"/>
</dbReference>
<keyword evidence="3" id="KW-0949">S-adenosyl-L-methionine</keyword>
<keyword evidence="4" id="KW-0479">Metal-binding</keyword>
<feature type="domain" description="Radical SAM core" evidence="8">
    <location>
        <begin position="34"/>
        <end position="109"/>
    </location>
</feature>
<dbReference type="GO" id="GO:0051539">
    <property type="term" value="F:4 iron, 4 sulfur cluster binding"/>
    <property type="evidence" value="ECO:0007669"/>
    <property type="project" value="UniProtKB-KW"/>
</dbReference>
<dbReference type="InterPro" id="IPR013785">
    <property type="entry name" value="Aldolase_TIM"/>
</dbReference>
<evidence type="ECO:0000259" key="8">
    <source>
        <dbReference type="Pfam" id="PF04055"/>
    </source>
</evidence>
<dbReference type="PANTHER" id="PTHR21339:SF0">
    <property type="entry name" value="S-ADENOSYLMETHIONINE-DEPENDENT NUCLEOTIDE DEHYDRATASE RSAD2"/>
    <property type="match status" value="1"/>
</dbReference>